<evidence type="ECO:0000256" key="2">
    <source>
        <dbReference type="ARBA" id="ARBA00022515"/>
    </source>
</evidence>
<dbReference type="Pfam" id="PF10410">
    <property type="entry name" value="DnaB_bind"/>
    <property type="match status" value="1"/>
</dbReference>
<organism evidence="17 18">
    <name type="scientific">Demequina litoralis</name>
    <dbReference type="NCBI Taxonomy" id="3051660"/>
    <lineage>
        <taxon>Bacteria</taxon>
        <taxon>Bacillati</taxon>
        <taxon>Actinomycetota</taxon>
        <taxon>Actinomycetes</taxon>
        <taxon>Micrococcales</taxon>
        <taxon>Demequinaceae</taxon>
        <taxon>Demequina</taxon>
    </lineage>
</organism>
<dbReference type="Pfam" id="PF01807">
    <property type="entry name" value="Zn_ribbon_DnaG"/>
    <property type="match status" value="1"/>
</dbReference>
<keyword evidence="10 12" id="KW-0238">DNA-binding</keyword>
<dbReference type="InterPro" id="IPR006171">
    <property type="entry name" value="TOPRIM_dom"/>
</dbReference>
<keyword evidence="6 12" id="KW-0479">Metal-binding</keyword>
<comment type="function">
    <text evidence="12 13">RNA polymerase that catalyzes the synthesis of short RNA molecules used as primers for DNA polymerase during DNA replication.</text>
</comment>
<evidence type="ECO:0000256" key="12">
    <source>
        <dbReference type="HAMAP-Rule" id="MF_00974"/>
    </source>
</evidence>
<evidence type="ECO:0000256" key="8">
    <source>
        <dbReference type="ARBA" id="ARBA00022833"/>
    </source>
</evidence>
<dbReference type="EMBL" id="JAUHPW010000009">
    <property type="protein sequence ID" value="MDN4476466.1"/>
    <property type="molecule type" value="Genomic_DNA"/>
</dbReference>
<dbReference type="InterPro" id="IPR034151">
    <property type="entry name" value="TOPRIM_DnaG_bac"/>
</dbReference>
<evidence type="ECO:0000259" key="15">
    <source>
        <dbReference type="SMART" id="SM00400"/>
    </source>
</evidence>
<comment type="similarity">
    <text evidence="12 13">Belongs to the DnaG primase family.</text>
</comment>
<evidence type="ECO:0000256" key="7">
    <source>
        <dbReference type="ARBA" id="ARBA00022771"/>
    </source>
</evidence>
<gene>
    <name evidence="12 17" type="primary">dnaG</name>
    <name evidence="17" type="ORF">QQX09_11435</name>
</gene>
<dbReference type="InterPro" id="IPR013264">
    <property type="entry name" value="DNAG_N"/>
</dbReference>
<evidence type="ECO:0000259" key="16">
    <source>
        <dbReference type="SMART" id="SM00493"/>
    </source>
</evidence>
<feature type="domain" description="Toprim" evidence="16">
    <location>
        <begin position="262"/>
        <end position="347"/>
    </location>
</feature>
<evidence type="ECO:0000256" key="11">
    <source>
        <dbReference type="ARBA" id="ARBA00023163"/>
    </source>
</evidence>
<evidence type="ECO:0000313" key="17">
    <source>
        <dbReference type="EMBL" id="MDN4476466.1"/>
    </source>
</evidence>
<protein>
    <recommendedName>
        <fullName evidence="12 13">DNA primase</fullName>
        <ecNumber evidence="12">2.7.7.101</ecNumber>
    </recommendedName>
</protein>
<dbReference type="Pfam" id="PF08278">
    <property type="entry name" value="DnaG_DnaB_bind"/>
    <property type="match status" value="1"/>
</dbReference>
<dbReference type="RefSeq" id="WP_301134788.1">
    <property type="nucleotide sequence ID" value="NZ_JAUHPW010000009.1"/>
</dbReference>
<dbReference type="Gene3D" id="3.90.580.10">
    <property type="entry name" value="Zinc finger, CHC2-type domain"/>
    <property type="match status" value="1"/>
</dbReference>
<feature type="zinc finger region" description="CHC2-type" evidence="12">
    <location>
        <begin position="41"/>
        <end position="65"/>
    </location>
</feature>
<keyword evidence="8 12" id="KW-0862">Zinc</keyword>
<dbReference type="SMART" id="SM00400">
    <property type="entry name" value="ZnF_CHCC"/>
    <property type="match status" value="1"/>
</dbReference>
<dbReference type="InterPro" id="IPR006295">
    <property type="entry name" value="DNA_primase_DnaG"/>
</dbReference>
<evidence type="ECO:0000256" key="1">
    <source>
        <dbReference type="ARBA" id="ARBA00022478"/>
    </source>
</evidence>
<keyword evidence="2 12" id="KW-0639">Primosome</keyword>
<dbReference type="Gene3D" id="3.40.1360.10">
    <property type="match status" value="1"/>
</dbReference>
<dbReference type="CDD" id="cd03364">
    <property type="entry name" value="TOPRIM_DnaG_primases"/>
    <property type="match status" value="1"/>
</dbReference>
<evidence type="ECO:0000256" key="6">
    <source>
        <dbReference type="ARBA" id="ARBA00022723"/>
    </source>
</evidence>
<dbReference type="Gene3D" id="3.90.980.10">
    <property type="entry name" value="DNA primase, catalytic core, N-terminal domain"/>
    <property type="match status" value="1"/>
</dbReference>
<comment type="subunit">
    <text evidence="12">Monomer. Interacts with DnaB.</text>
</comment>
<evidence type="ECO:0000256" key="10">
    <source>
        <dbReference type="ARBA" id="ARBA00023125"/>
    </source>
</evidence>
<keyword evidence="11 12" id="KW-0804">Transcription</keyword>
<reference evidence="17" key="1">
    <citation type="submission" date="2023-06" db="EMBL/GenBank/DDBJ databases">
        <title>Sysu t00192.</title>
        <authorList>
            <person name="Gao L."/>
            <person name="Fang B.-Z."/>
            <person name="Li W.-J."/>
        </authorList>
    </citation>
    <scope>NUCLEOTIDE SEQUENCE</scope>
    <source>
        <strain evidence="17">SYSU T00192</strain>
    </source>
</reference>
<dbReference type="InterPro" id="IPR013173">
    <property type="entry name" value="DNA_primase_DnaG_DnaB-bd_dom"/>
</dbReference>
<feature type="domain" description="Zinc finger CHC2-type" evidence="15">
    <location>
        <begin position="37"/>
        <end position="91"/>
    </location>
</feature>
<keyword evidence="5 12" id="KW-0235">DNA replication</keyword>
<keyword evidence="9" id="KW-0460">Magnesium</keyword>
<dbReference type="SUPFAM" id="SSF57783">
    <property type="entry name" value="Zinc beta-ribbon"/>
    <property type="match status" value="1"/>
</dbReference>
<comment type="catalytic activity">
    <reaction evidence="12">
        <text>ssDNA + n NTP = ssDNA/pppN(pN)n-1 hybrid + (n-1) diphosphate.</text>
        <dbReference type="EC" id="2.7.7.101"/>
    </reaction>
</comment>
<comment type="domain">
    <text evidence="12">Contains an N-terminal zinc-binding domain, a central core domain that contains the primase activity, and a C-terminal DnaB-binding domain.</text>
</comment>
<keyword evidence="7 12" id="KW-0863">Zinc-finger</keyword>
<sequence>MAGTINRDDIAAVRERAPIEEIIGQHVSLKSAGVGSLKGLCPFHDERSPSFHVRPAAGRWHCFGCGEGGDVIEFVMRMDGLPFAEAVEYLAERAGVTLRYESGGRRGSESGASMRRRLLEAHRVAAEYFVEQLSSPEAQIARDFLRDRGFDREAAEHFGCGYAPQGWSHLTDHLRRKGFTEPELKASGLVSEGQRGVYDRFRGRLVWPIREVTGDVIGFGARRLHEDDQGPKYLNTPETQIYKKSHVLYGLDLAKGAIRSERATVVVEGYTDVMACHLAGITNAVATCGTAFGEDHVKVVRRLMGDTGQTQLKVGSTGAKVIFTFDGDEAGQNAALKSFALDQQFLAQTFVAVDPEGMDPCDIRQRDGDDAVRRLMERRMPLFEFVIRASLAAHDLETPEGRIAALRTAAPIVGQIRDRALRPEYARRLAGWLGMEPADVLRTVSRAGERAQPAQTQPAGPGGRPTGTQPAHRPDDGPPPMDPETGQIMTVTATRPNPRDPVVRAEALSLGVLLQAKNEIAQDPMTLGIVAELARDSFTAPQYGQIFDAIVAAGGPAAAVADWVGTVEEQAGPDLAPLVSQLAVTPLPHDKPAELGHYARSVLARLLDLAITRRTADLRGRMQRAGAGTDAAQEAFAEIIRLEGRRRQLREVE</sequence>
<dbReference type="Pfam" id="PF13662">
    <property type="entry name" value="Toprim_4"/>
    <property type="match status" value="1"/>
</dbReference>
<dbReference type="Proteomes" id="UP001172728">
    <property type="component" value="Unassembled WGS sequence"/>
</dbReference>
<keyword evidence="18" id="KW-1185">Reference proteome</keyword>
<dbReference type="SUPFAM" id="SSF56731">
    <property type="entry name" value="DNA primase core"/>
    <property type="match status" value="1"/>
</dbReference>
<feature type="region of interest" description="Disordered" evidence="14">
    <location>
        <begin position="447"/>
        <end position="487"/>
    </location>
</feature>
<evidence type="ECO:0000256" key="4">
    <source>
        <dbReference type="ARBA" id="ARBA00022695"/>
    </source>
</evidence>
<dbReference type="PIRSF" id="PIRSF002811">
    <property type="entry name" value="DnaG"/>
    <property type="match status" value="1"/>
</dbReference>
<dbReference type="HAMAP" id="MF_00974">
    <property type="entry name" value="DNA_primase_DnaG"/>
    <property type="match status" value="1"/>
</dbReference>
<comment type="caution">
    <text evidence="17">The sequence shown here is derived from an EMBL/GenBank/DDBJ whole genome shotgun (WGS) entry which is preliminary data.</text>
</comment>
<evidence type="ECO:0000313" key="18">
    <source>
        <dbReference type="Proteomes" id="UP001172728"/>
    </source>
</evidence>
<dbReference type="Pfam" id="PF08275">
    <property type="entry name" value="DNAG_N"/>
    <property type="match status" value="1"/>
</dbReference>
<accession>A0ABT8GBF3</accession>
<evidence type="ECO:0000256" key="5">
    <source>
        <dbReference type="ARBA" id="ARBA00022705"/>
    </source>
</evidence>
<dbReference type="PANTHER" id="PTHR30313">
    <property type="entry name" value="DNA PRIMASE"/>
    <property type="match status" value="1"/>
</dbReference>
<dbReference type="SMART" id="SM00493">
    <property type="entry name" value="TOPRIM"/>
    <property type="match status" value="1"/>
</dbReference>
<keyword evidence="3 12" id="KW-0808">Transferase</keyword>
<dbReference type="InterPro" id="IPR002694">
    <property type="entry name" value="Znf_CHC2"/>
</dbReference>
<evidence type="ECO:0000256" key="14">
    <source>
        <dbReference type="SAM" id="MobiDB-lite"/>
    </source>
</evidence>
<dbReference type="InterPro" id="IPR050219">
    <property type="entry name" value="DnaG_primase"/>
</dbReference>
<evidence type="ECO:0000256" key="13">
    <source>
        <dbReference type="PIRNR" id="PIRNR002811"/>
    </source>
</evidence>
<dbReference type="InterPro" id="IPR036977">
    <property type="entry name" value="DNA_primase_Znf_CHC2"/>
</dbReference>
<evidence type="ECO:0000256" key="9">
    <source>
        <dbReference type="ARBA" id="ARBA00022842"/>
    </source>
</evidence>
<keyword evidence="1 12" id="KW-0240">DNA-directed RNA polymerase</keyword>
<comment type="cofactor">
    <cofactor evidence="12 13">
        <name>Zn(2+)</name>
        <dbReference type="ChEBI" id="CHEBI:29105"/>
    </cofactor>
    <text evidence="12 13">Binds 1 zinc ion per monomer.</text>
</comment>
<dbReference type="EC" id="2.7.7.101" evidence="12"/>
<dbReference type="PANTHER" id="PTHR30313:SF2">
    <property type="entry name" value="DNA PRIMASE"/>
    <property type="match status" value="1"/>
</dbReference>
<keyword evidence="4 12" id="KW-0548">Nucleotidyltransferase</keyword>
<dbReference type="NCBIfam" id="TIGR01391">
    <property type="entry name" value="dnaG"/>
    <property type="match status" value="1"/>
</dbReference>
<dbReference type="InterPro" id="IPR030846">
    <property type="entry name" value="DnaG_bac"/>
</dbReference>
<name>A0ABT8GBF3_9MICO</name>
<dbReference type="InterPro" id="IPR037068">
    <property type="entry name" value="DNA_primase_core_N_sf"/>
</dbReference>
<proteinExistence type="inferred from homology"/>
<dbReference type="InterPro" id="IPR019475">
    <property type="entry name" value="DNA_primase_DnaB-bd"/>
</dbReference>
<evidence type="ECO:0000256" key="3">
    <source>
        <dbReference type="ARBA" id="ARBA00022679"/>
    </source>
</evidence>